<evidence type="ECO:0000256" key="1">
    <source>
        <dbReference type="ARBA" id="ARBA00022729"/>
    </source>
</evidence>
<sequence>TRLSPTVVTRWLPYQAASRPIYRMRHQIVTSPEWKCCPEYRGPQCQPSRKDAAGGQFLNDLVKETLYMVVFLITVLKSKAMQEMFKEILQEQIQAYESAMQESIANVFKTMSGLSLDLMAAKANLEQINGAITKLLSAQKTGEERNKKMVNEIDSLRDQVSSIEYDAVNRTKETTKMFDKCSSPEGQLPLEKQKRIFLFNSLNYTLSQIKEMQSNSLIRHLAVSESQWDNNSWNQPEFLLGDVVRNQTLSIVQLQLELQRQETRFENITSMVGQQKHLIHATFKTLTVQLTPITKQLEDLTPTVSVLNMTFTYLEKIQDEMRNQSQETEDEMKEKLKGCQDGIEGALNDTMTVINSAIDSVKDDYYILQGNIDIANNRLSKIHGDFNEKFQSLLDLKVDIDSLNTSVLSMQIQMEKSDAASNVSNMFLYPALKGDESNKAENLTHLSHKLHDVFSKLENHQAAISHLQQANSSIEFGECRMRLRSLEVMMNALGRNITSVMKPKKKPALEPGLAWKYKDLSKQVQDLDTKTFNLSHEVLWLKGSTSQAWLTCRNVSATLDLILLHRPLCEVLHPESQDLNNSALGSNPTAFLTSTLTYILQNVSLLQRHAQELDRRMEAIFVPNSTVSLGRNQRDTDTIISQAEAAGCHSARCQNGGTCIDVQAGSVCACQCPFGGSNCTLKLADNEAPAPDFSKGSFRYTPIVTFFAAHTLIGKFATPYLGVHVFKWPRSLGCSSASSCVTTGDAVLELSLGLRVWLKLETRGIPARYPPTFGGYLLYRT</sequence>
<keyword evidence="4" id="KW-0175">Coiled coil</keyword>
<dbReference type="Proteomes" id="UP000261540">
    <property type="component" value="Unplaced"/>
</dbReference>
<protein>
    <submittedName>
        <fullName evidence="7">Uncharacterized protein</fullName>
    </submittedName>
</protein>
<dbReference type="PROSITE" id="PS01186">
    <property type="entry name" value="EGF_2"/>
    <property type="match status" value="1"/>
</dbReference>
<accession>A0A3B3RUX5</accession>
<evidence type="ECO:0000259" key="5">
    <source>
        <dbReference type="PROSITE" id="PS50026"/>
    </source>
</evidence>
<reference evidence="7" key="2">
    <citation type="submission" date="2025-09" db="UniProtKB">
        <authorList>
            <consortium name="Ensembl"/>
        </authorList>
    </citation>
    <scope>IDENTIFICATION</scope>
</reference>
<dbReference type="AlphaFoldDB" id="A0A3B3RUX5"/>
<dbReference type="Ensembl" id="ENSPKIT00000002768.1">
    <property type="protein sequence ID" value="ENSPKIP00000022113.1"/>
    <property type="gene ID" value="ENSPKIG00000006231.1"/>
</dbReference>
<comment type="caution">
    <text evidence="3">Lacks conserved residue(s) required for the propagation of feature annotation.</text>
</comment>
<dbReference type="Gene3D" id="1.20.5.300">
    <property type="match status" value="1"/>
</dbReference>
<reference evidence="7" key="1">
    <citation type="submission" date="2025-08" db="UniProtKB">
        <authorList>
            <consortium name="Ensembl"/>
        </authorList>
    </citation>
    <scope>IDENTIFICATION</scope>
</reference>
<evidence type="ECO:0000256" key="4">
    <source>
        <dbReference type="SAM" id="Coils"/>
    </source>
</evidence>
<dbReference type="CDD" id="cd00054">
    <property type="entry name" value="EGF_CA"/>
    <property type="match status" value="1"/>
</dbReference>
<keyword evidence="1" id="KW-0732">Signal</keyword>
<keyword evidence="3" id="KW-0245">EGF-like domain</keyword>
<name>A0A3B3RUX5_9TELE</name>
<dbReference type="PROSITE" id="PS51041">
    <property type="entry name" value="EMI"/>
    <property type="match status" value="1"/>
</dbReference>
<dbReference type="Gene3D" id="2.10.25.10">
    <property type="entry name" value="Laminin"/>
    <property type="match status" value="1"/>
</dbReference>
<evidence type="ECO:0000256" key="2">
    <source>
        <dbReference type="ARBA" id="ARBA00023157"/>
    </source>
</evidence>
<keyword evidence="2 3" id="KW-1015">Disulfide bond</keyword>
<organism evidence="7 8">
    <name type="scientific">Paramormyrops kingsleyae</name>
    <dbReference type="NCBI Taxonomy" id="1676925"/>
    <lineage>
        <taxon>Eukaryota</taxon>
        <taxon>Metazoa</taxon>
        <taxon>Chordata</taxon>
        <taxon>Craniata</taxon>
        <taxon>Vertebrata</taxon>
        <taxon>Euteleostomi</taxon>
        <taxon>Actinopterygii</taxon>
        <taxon>Neopterygii</taxon>
        <taxon>Teleostei</taxon>
        <taxon>Osteoglossocephala</taxon>
        <taxon>Osteoglossomorpha</taxon>
        <taxon>Osteoglossiformes</taxon>
        <taxon>Mormyridae</taxon>
        <taxon>Paramormyrops</taxon>
    </lineage>
</organism>
<dbReference type="InterPro" id="IPR000742">
    <property type="entry name" value="EGF"/>
</dbReference>
<evidence type="ECO:0000313" key="7">
    <source>
        <dbReference type="Ensembl" id="ENSPKIP00000022113.1"/>
    </source>
</evidence>
<dbReference type="STRING" id="1676925.ENSPKIP00000022113"/>
<dbReference type="InterPro" id="IPR011489">
    <property type="entry name" value="EMI_domain"/>
</dbReference>
<feature type="disulfide bond" evidence="3">
    <location>
        <begin position="670"/>
        <end position="679"/>
    </location>
</feature>
<dbReference type="Pfam" id="PF07546">
    <property type="entry name" value="EMI"/>
    <property type="match status" value="1"/>
</dbReference>
<dbReference type="PROSITE" id="PS50026">
    <property type="entry name" value="EGF_3"/>
    <property type="match status" value="1"/>
</dbReference>
<proteinExistence type="predicted"/>
<keyword evidence="8" id="KW-1185">Reference proteome</keyword>
<evidence type="ECO:0000313" key="8">
    <source>
        <dbReference type="Proteomes" id="UP000261540"/>
    </source>
</evidence>
<evidence type="ECO:0000259" key="6">
    <source>
        <dbReference type="PROSITE" id="PS51041"/>
    </source>
</evidence>
<feature type="coiled-coil region" evidence="4">
    <location>
        <begin position="244"/>
        <end position="271"/>
    </location>
</feature>
<feature type="domain" description="EGF-like" evidence="5">
    <location>
        <begin position="644"/>
        <end position="680"/>
    </location>
</feature>
<evidence type="ECO:0000256" key="3">
    <source>
        <dbReference type="PROSITE-ProRule" id="PRU00076"/>
    </source>
</evidence>
<dbReference type="PROSITE" id="PS00022">
    <property type="entry name" value="EGF_1"/>
    <property type="match status" value="1"/>
</dbReference>
<dbReference type="SUPFAM" id="SSF57196">
    <property type="entry name" value="EGF/Laminin"/>
    <property type="match status" value="1"/>
</dbReference>
<feature type="domain" description="EMI" evidence="6">
    <location>
        <begin position="1"/>
        <end position="47"/>
    </location>
</feature>